<organism evidence="1 2">
    <name type="scientific">Legionella longbeachae serogroup 1 (strain NSW150)</name>
    <dbReference type="NCBI Taxonomy" id="661367"/>
    <lineage>
        <taxon>Bacteria</taxon>
        <taxon>Pseudomonadati</taxon>
        <taxon>Pseudomonadota</taxon>
        <taxon>Gammaproteobacteria</taxon>
        <taxon>Legionellales</taxon>
        <taxon>Legionellaceae</taxon>
        <taxon>Legionella</taxon>
    </lineage>
</organism>
<reference evidence="1 2" key="1">
    <citation type="journal article" date="2010" name="PLoS Genet.">
        <title>Analysis of the Legionella longbeachae genome and transcriptome uncovers unique strategies to cause Legionnaires' disease.</title>
        <authorList>
            <person name="Cazalet C."/>
            <person name="Gomez-Valero L."/>
            <person name="Rusniok C."/>
            <person name="Lomma M."/>
            <person name="Dervins-Ravault D."/>
            <person name="Newton H."/>
            <person name="Sansom F."/>
            <person name="Jarraud S."/>
            <person name="Zidane N."/>
            <person name="Ma L."/>
            <person name="Bouchier C."/>
            <person name="Etienne J."/>
            <person name="Hartland E."/>
            <person name="Buchrieser C."/>
        </authorList>
    </citation>
    <scope>NUCLEOTIDE SEQUENCE [LARGE SCALE GENOMIC DNA]</scope>
    <source>
        <strain evidence="1 2">NSW150</strain>
    </source>
</reference>
<proteinExistence type="predicted"/>
<dbReference type="GeneID" id="40926316"/>
<protein>
    <submittedName>
        <fullName evidence="1">Uncharacterized protein</fullName>
    </submittedName>
</protein>
<dbReference type="eggNOG" id="ENOG5033FVK">
    <property type="taxonomic scope" value="Bacteria"/>
</dbReference>
<evidence type="ECO:0000313" key="1">
    <source>
        <dbReference type="EMBL" id="CBJ12484.1"/>
    </source>
</evidence>
<name>D3HJA3_LEGLN</name>
<dbReference type="EMBL" id="FN650140">
    <property type="protein sequence ID" value="CBJ12484.1"/>
    <property type="molecule type" value="Genomic_DNA"/>
</dbReference>
<dbReference type="STRING" id="661367.LLO_2096"/>
<dbReference type="KEGG" id="llo:LLO_2096"/>
<dbReference type="Proteomes" id="UP000001060">
    <property type="component" value="Chromosome"/>
</dbReference>
<dbReference type="AlphaFoldDB" id="D3HJA3"/>
<accession>D3HJA3</accession>
<gene>
    <name evidence="1" type="ordered locus">LLO_2096</name>
</gene>
<dbReference type="HOGENOM" id="CLU_147326_0_0_6"/>
<keyword evidence="2" id="KW-1185">Reference proteome</keyword>
<dbReference type="OrthoDB" id="7064947at2"/>
<evidence type="ECO:0000313" key="2">
    <source>
        <dbReference type="Proteomes" id="UP000001060"/>
    </source>
</evidence>
<sequence length="148" mass="17020">MEVFITILTGVAVFALSQFILKLLIEPIVELKQIIGRISYILLLNQSKLINAVSDEKISNDIKRCSSELLSTYTSIPFNLHIHKIFWLPSYENAFAATKELNMIHYFMCKDAQEYEKQSRGTHVPFEISRSMSEIGKLLKIKISYEGM</sequence>
<dbReference type="RefSeq" id="WP_003636595.1">
    <property type="nucleotide sequence ID" value="NC_013861.1"/>
</dbReference>